<dbReference type="InterPro" id="IPR003695">
    <property type="entry name" value="Ppx_GppA_N"/>
</dbReference>
<dbReference type="Gene3D" id="3.30.420.150">
    <property type="entry name" value="Exopolyphosphatase. Domain 2"/>
    <property type="match status" value="1"/>
</dbReference>
<dbReference type="KEGG" id="ypa:YPA_0147"/>
<gene>
    <name evidence="3" type="ordered locus">YPA_0147</name>
</gene>
<evidence type="ECO:0000313" key="3">
    <source>
        <dbReference type="EMBL" id="ABG12116.1"/>
    </source>
</evidence>
<evidence type="ECO:0000259" key="2">
    <source>
        <dbReference type="Pfam" id="PF21447"/>
    </source>
</evidence>
<keyword evidence="3" id="KW-0378">Hydrolase</keyword>
<dbReference type="EC" id="3.6.1.40" evidence="3"/>
<dbReference type="GO" id="GO:0015949">
    <property type="term" value="P:nucleobase-containing small molecule interconversion"/>
    <property type="evidence" value="ECO:0007669"/>
    <property type="project" value="TreeGrafter"/>
</dbReference>
<dbReference type="AlphaFoldDB" id="A0A0H2Y4L8"/>
<reference evidence="3 4" key="1">
    <citation type="journal article" date="2006" name="J. Bacteriol.">
        <title>Complete genome sequence of Yersinia pestis strains Antiqua and Nepal516: evidence of gene reduction in an emerging pathogen.</title>
        <authorList>
            <person name="Chain P.S."/>
            <person name="Hu P."/>
            <person name="Malfatti S.A."/>
            <person name="Radnedge L."/>
            <person name="Larimer F."/>
            <person name="Vergez L.M."/>
            <person name="Worsham P."/>
            <person name="Chu M.C."/>
            <person name="Andersen G.L."/>
        </authorList>
    </citation>
    <scope>NUCLEOTIDE SEQUENCE [LARGE SCALE GENOMIC DNA]</scope>
    <source>
        <strain evidence="3 4">Antiqua</strain>
    </source>
</reference>
<protein>
    <submittedName>
        <fullName evidence="3">Guanosine-5'-triphosphate,3'-diphosphate diphosphatase</fullName>
        <ecNumber evidence="3">3.6.1.40</ecNumber>
    </submittedName>
</protein>
<sequence>MVTGNGAQANILVSLSMGCVTWLERYFGDRHLAKENFERAELAAHEMIKPVAQRFREHGWQVCVGASGTVQALQEIMVAQGMDELITLAKLQQLKQRAIQCGKLEELEIPGLTLERALVFPSGLSILIAIFQELSIESMTLAGGALREGLVYGMLHLPVEQDIRRRTLRNLQRRYLLDTEQAKRVSCLADNFFLQVEKEWHLDGRCREFLQNACLIHEIGLSVDFKHAPQHAAYLIRNLDLPGFTPAQKLLLSALLQNQSDTIDLSLLNQQNALPADMAQHLCRLLRLAIIFSSRRRDDTLPAVRLRADNNALYVLVPQGWLEQHPYRAEALEQESHWQSYVQWPLLLEELS</sequence>
<accession>A0A0H2Y4L8</accession>
<feature type="domain" description="Ppx/GppA phosphatase C-terminal" evidence="2">
    <location>
        <begin position="163"/>
        <end position="336"/>
    </location>
</feature>
<feature type="domain" description="Ppx/GppA phosphatase N-terminal" evidence="1">
    <location>
        <begin position="1"/>
        <end position="156"/>
    </location>
</feature>
<dbReference type="Proteomes" id="UP000001971">
    <property type="component" value="Chromosome"/>
</dbReference>
<dbReference type="PANTHER" id="PTHR30005">
    <property type="entry name" value="EXOPOLYPHOSPHATASE"/>
    <property type="match status" value="1"/>
</dbReference>
<dbReference type="Pfam" id="PF02541">
    <property type="entry name" value="Ppx-GppA"/>
    <property type="match status" value="1"/>
</dbReference>
<dbReference type="Gene3D" id="1.10.3210.10">
    <property type="entry name" value="Hypothetical protein af1432"/>
    <property type="match status" value="1"/>
</dbReference>
<proteinExistence type="predicted"/>
<dbReference type="EMBL" id="CP000308">
    <property type="protein sequence ID" value="ABG12116.1"/>
    <property type="molecule type" value="Genomic_DNA"/>
</dbReference>
<evidence type="ECO:0000259" key="1">
    <source>
        <dbReference type="Pfam" id="PF02541"/>
    </source>
</evidence>
<dbReference type="SUPFAM" id="SSF53067">
    <property type="entry name" value="Actin-like ATPase domain"/>
    <property type="match status" value="1"/>
</dbReference>
<dbReference type="SUPFAM" id="SSF109604">
    <property type="entry name" value="HD-domain/PDEase-like"/>
    <property type="match status" value="1"/>
</dbReference>
<dbReference type="InterPro" id="IPR050273">
    <property type="entry name" value="GppA/Ppx_hydrolase"/>
</dbReference>
<dbReference type="GO" id="GO:0008894">
    <property type="term" value="F:guanosine-5'-triphosphate,3'-diphosphate diphosphatase activity"/>
    <property type="evidence" value="ECO:0007669"/>
    <property type="project" value="UniProtKB-EC"/>
</dbReference>
<dbReference type="Pfam" id="PF21447">
    <property type="entry name" value="Ppx-GppA_III"/>
    <property type="match status" value="1"/>
</dbReference>
<dbReference type="FunFam" id="1.10.3210.10:FF:000004">
    <property type="entry name" value="Guanosine-5'-triphosphate,3'-diphosphate pyrophosphatase"/>
    <property type="match status" value="1"/>
</dbReference>
<name>A0A0H2Y4L8_YERPA</name>
<dbReference type="PANTHER" id="PTHR30005:SF0">
    <property type="entry name" value="RETROGRADE REGULATION PROTEIN 2"/>
    <property type="match status" value="1"/>
</dbReference>
<evidence type="ECO:0000313" key="4">
    <source>
        <dbReference type="Proteomes" id="UP000001971"/>
    </source>
</evidence>
<dbReference type="InterPro" id="IPR043129">
    <property type="entry name" value="ATPase_NBD"/>
</dbReference>
<organism evidence="3 4">
    <name type="scientific">Yersinia pestis bv. Antiqua (strain Antiqua)</name>
    <dbReference type="NCBI Taxonomy" id="360102"/>
    <lineage>
        <taxon>Bacteria</taxon>
        <taxon>Pseudomonadati</taxon>
        <taxon>Pseudomonadota</taxon>
        <taxon>Gammaproteobacteria</taxon>
        <taxon>Enterobacterales</taxon>
        <taxon>Yersiniaceae</taxon>
        <taxon>Yersinia</taxon>
    </lineage>
</organism>
<dbReference type="InterPro" id="IPR048950">
    <property type="entry name" value="Ppx_GppA_C"/>
</dbReference>